<reference evidence="2" key="1">
    <citation type="submission" date="2020-11" db="EMBL/GenBank/DDBJ databases">
        <title>Gallibacterium anatis 1637, full genome, WGS.</title>
        <authorList>
            <person name="Laishevtcev A.I."/>
            <person name="Yakimova E.A."/>
            <person name="Petkovich D."/>
            <person name="Stepanova T.V."/>
            <person name="Kalendr R.S."/>
            <person name="Rubalsky E.O."/>
            <person name="Zulkarneev E.R."/>
            <person name="Aleshkin A.V."/>
        </authorList>
    </citation>
    <scope>NUCLEOTIDE SEQUENCE</scope>
    <source>
        <strain evidence="2">1637</strain>
    </source>
</reference>
<dbReference type="EMBL" id="JADION010000021">
    <property type="protein sequence ID" value="MBF4102671.1"/>
    <property type="molecule type" value="Genomic_DNA"/>
</dbReference>
<proteinExistence type="predicted"/>
<protein>
    <submittedName>
        <fullName evidence="2">Uncharacterized protein</fullName>
    </submittedName>
</protein>
<evidence type="ECO:0000313" key="2">
    <source>
        <dbReference type="EMBL" id="MBF4102671.1"/>
    </source>
</evidence>
<feature type="transmembrane region" description="Helical" evidence="1">
    <location>
        <begin position="6"/>
        <end position="28"/>
    </location>
</feature>
<keyword evidence="1" id="KW-1133">Transmembrane helix</keyword>
<sequence>MSQGDLFIGGNWIITIMPLVKPILWIMVVRRLKRWVMVILIANAYGIDRHLRLGIHTDKEHFKEYAQNNDSQRYRDGVEGELDWTRKAEKRGLPFMTADVALPKMIGLVGNIPTIDTTTSNIAIRQRF</sequence>
<name>A0A930UTZ5_9PAST</name>
<keyword evidence="1" id="KW-0812">Transmembrane</keyword>
<dbReference type="AlphaFoldDB" id="A0A930UTZ5"/>
<organism evidence="2">
    <name type="scientific">Gallibacterium anatis</name>
    <dbReference type="NCBI Taxonomy" id="750"/>
    <lineage>
        <taxon>Bacteria</taxon>
        <taxon>Pseudomonadati</taxon>
        <taxon>Pseudomonadota</taxon>
        <taxon>Gammaproteobacteria</taxon>
        <taxon>Pasteurellales</taxon>
        <taxon>Pasteurellaceae</taxon>
        <taxon>Gallibacterium</taxon>
    </lineage>
</organism>
<comment type="caution">
    <text evidence="2">The sequence shown here is derived from an EMBL/GenBank/DDBJ whole genome shotgun (WGS) entry which is preliminary data.</text>
</comment>
<keyword evidence="1" id="KW-0472">Membrane</keyword>
<gene>
    <name evidence="2" type="ORF">INT80_08240</name>
</gene>
<evidence type="ECO:0000256" key="1">
    <source>
        <dbReference type="SAM" id="Phobius"/>
    </source>
</evidence>
<accession>A0A930UTZ5</accession>